<feature type="binding site" evidence="7">
    <location>
        <position position="247"/>
    </location>
    <ligand>
        <name>Mn(2+)</name>
        <dbReference type="ChEBI" id="CHEBI:29035"/>
        <label>2</label>
    </ligand>
</feature>
<dbReference type="Pfam" id="PF00557">
    <property type="entry name" value="Peptidase_M24"/>
    <property type="match status" value="1"/>
</dbReference>
<dbReference type="RefSeq" id="WP_353303748.1">
    <property type="nucleotide sequence ID" value="NZ_BAABWN010000010.1"/>
</dbReference>
<comment type="cofactor">
    <cofactor evidence="7">
        <name>Mn(2+)</name>
        <dbReference type="ChEBI" id="CHEBI:29035"/>
    </cofactor>
    <text evidence="7">Binds 2 manganese ions per subunit.</text>
</comment>
<dbReference type="InterPro" id="IPR000994">
    <property type="entry name" value="Pept_M24"/>
</dbReference>
<dbReference type="InterPro" id="IPR052433">
    <property type="entry name" value="X-Pro_dipept-like"/>
</dbReference>
<evidence type="ECO:0000256" key="1">
    <source>
        <dbReference type="ARBA" id="ARBA00022670"/>
    </source>
</evidence>
<gene>
    <name evidence="7 10" type="primary">pepQ</name>
    <name evidence="10" type="ORF">NBRC116591_29400</name>
</gene>
<keyword evidence="11" id="KW-1185">Reference proteome</keyword>
<comment type="function">
    <text evidence="7">Splits dipeptides with a prolyl residue in the C-terminal position.</text>
</comment>
<dbReference type="Proteomes" id="UP001465153">
    <property type="component" value="Unassembled WGS sequence"/>
</dbReference>
<reference evidence="10 11" key="1">
    <citation type="submission" date="2024-04" db="EMBL/GenBank/DDBJ databases">
        <title>Draft genome sequence of Sessilibacter corallicola NBRC 116591.</title>
        <authorList>
            <person name="Miyakawa T."/>
            <person name="Kusuya Y."/>
            <person name="Miura T."/>
        </authorList>
    </citation>
    <scope>NUCLEOTIDE SEQUENCE [LARGE SCALE GENOMIC DNA]</scope>
    <source>
        <strain evidence="10 11">KU-00831-HH</strain>
    </source>
</reference>
<organism evidence="10 11">
    <name type="scientific">Sessilibacter corallicola</name>
    <dbReference type="NCBI Taxonomy" id="2904075"/>
    <lineage>
        <taxon>Bacteria</taxon>
        <taxon>Pseudomonadati</taxon>
        <taxon>Pseudomonadota</taxon>
        <taxon>Gammaproteobacteria</taxon>
        <taxon>Cellvibrionales</taxon>
        <taxon>Cellvibrionaceae</taxon>
        <taxon>Sessilibacter</taxon>
    </lineage>
</organism>
<feature type="binding site" evidence="7">
    <location>
        <position position="423"/>
    </location>
    <ligand>
        <name>Mn(2+)</name>
        <dbReference type="ChEBI" id="CHEBI:29035"/>
        <label>2</label>
    </ligand>
</feature>
<evidence type="ECO:0000256" key="2">
    <source>
        <dbReference type="ARBA" id="ARBA00022723"/>
    </source>
</evidence>
<sequence>MIPQNLQSSYQQHLDDQVSSVKKVLSQSQFDHLLIAGGTLNYRFRDDTTYPFRLNPYLARFAPLQHFPNSWLLISADQLKPKLWLYEPQDFWHKVETLDCTAISEAFDIEVTTTKPNLAKQLNAISGKIAALGDASEFEALDIEMTINPKSVLNVLDYHCGKKSEYEIACLSHANKLGAAAHCAARDAFFDGASEYQAHQAFLSAIDAEDHQLPYDSIVAINQNSAILHYTFRERQKQQPSHSMLIDAGASFLGYGSDITRTYCRDSNHLFSDLIRALDDIQQKIIALIKPGVDYLDLHVKTHAEITQLLCESQIIQCSVDEASQHGLSRTFFPHGLGHFLGIQVHDKGGWFRDESGAERQPPKEHPFLRLTRTLEQGHVVTIEPGLYFIPMLLKQLKSSSAEQLINWKLVEQLTPFGGIRIEDNVLVTDQGARNLTREFLAY</sequence>
<feature type="binding site" evidence="7">
    <location>
        <position position="423"/>
    </location>
    <ligand>
        <name>Mn(2+)</name>
        <dbReference type="ChEBI" id="CHEBI:29035"/>
        <label>1</label>
    </ligand>
</feature>
<dbReference type="NCBIfam" id="NF010133">
    <property type="entry name" value="PRK13607.1"/>
    <property type="match status" value="1"/>
</dbReference>
<evidence type="ECO:0000256" key="3">
    <source>
        <dbReference type="ARBA" id="ARBA00022801"/>
    </source>
</evidence>
<feature type="binding site" evidence="7">
    <location>
        <position position="258"/>
    </location>
    <ligand>
        <name>Mn(2+)</name>
        <dbReference type="ChEBI" id="CHEBI:29035"/>
        <label>2</label>
    </ligand>
</feature>
<evidence type="ECO:0000259" key="9">
    <source>
        <dbReference type="Pfam" id="PF21216"/>
    </source>
</evidence>
<protein>
    <recommendedName>
        <fullName evidence="7">Xaa-Pro dipeptidase</fullName>
        <shortName evidence="7">X-Pro dipeptidase</shortName>
        <ecNumber evidence="7">3.4.13.9</ecNumber>
    </recommendedName>
    <alternativeName>
        <fullName evidence="7">Imidodipeptidase</fullName>
    </alternativeName>
    <alternativeName>
        <fullName evidence="7">Proline dipeptidase</fullName>
        <shortName evidence="7">Prolidase</shortName>
    </alternativeName>
</protein>
<feature type="binding site" evidence="7">
    <location>
        <position position="339"/>
    </location>
    <ligand>
        <name>Mn(2+)</name>
        <dbReference type="ChEBI" id="CHEBI:29035"/>
        <label>1</label>
    </ligand>
</feature>
<evidence type="ECO:0000256" key="7">
    <source>
        <dbReference type="HAMAP-Rule" id="MF_01279"/>
    </source>
</evidence>
<evidence type="ECO:0000256" key="6">
    <source>
        <dbReference type="ARBA" id="ARBA00023211"/>
    </source>
</evidence>
<dbReference type="SUPFAM" id="SSF55920">
    <property type="entry name" value="Creatinase/aminopeptidase"/>
    <property type="match status" value="1"/>
</dbReference>
<dbReference type="InterPro" id="IPR048819">
    <property type="entry name" value="PepQ_N"/>
</dbReference>
<keyword evidence="1 7" id="KW-0645">Protease</keyword>
<keyword evidence="3 7" id="KW-0378">Hydrolase</keyword>
<evidence type="ECO:0000256" key="4">
    <source>
        <dbReference type="ARBA" id="ARBA00022997"/>
    </source>
</evidence>
<comment type="similarity">
    <text evidence="7">Belongs to the peptidase M24B family. Bacterial-type prolidase subfamily.</text>
</comment>
<dbReference type="PANTHER" id="PTHR43226">
    <property type="entry name" value="XAA-PRO AMINOPEPTIDASE 3"/>
    <property type="match status" value="1"/>
</dbReference>
<feature type="binding site" evidence="7">
    <location>
        <position position="384"/>
    </location>
    <ligand>
        <name>Mn(2+)</name>
        <dbReference type="ChEBI" id="CHEBI:29035"/>
        <label>1</label>
    </ligand>
</feature>
<dbReference type="Pfam" id="PF21216">
    <property type="entry name" value="PepQ_N"/>
    <property type="match status" value="1"/>
</dbReference>
<keyword evidence="6 7" id="KW-0464">Manganese</keyword>
<comment type="catalytic activity">
    <reaction evidence="7">
        <text>Xaa-L-Pro dipeptide + H2O = an L-alpha-amino acid + L-proline</text>
        <dbReference type="Rhea" id="RHEA:76407"/>
        <dbReference type="ChEBI" id="CHEBI:15377"/>
        <dbReference type="ChEBI" id="CHEBI:59869"/>
        <dbReference type="ChEBI" id="CHEBI:60039"/>
        <dbReference type="ChEBI" id="CHEBI:195196"/>
        <dbReference type="EC" id="3.4.13.9"/>
    </reaction>
</comment>
<dbReference type="HAMAP" id="MF_01279">
    <property type="entry name" value="X_Pro_dipeptid"/>
    <property type="match status" value="1"/>
</dbReference>
<keyword evidence="4 7" id="KW-0224">Dipeptidase</keyword>
<dbReference type="Gene3D" id="3.40.350.10">
    <property type="entry name" value="Creatinase/prolidase N-terminal domain"/>
    <property type="match status" value="1"/>
</dbReference>
<accession>A0ABQ0ABU9</accession>
<evidence type="ECO:0000313" key="10">
    <source>
        <dbReference type="EMBL" id="GAA6169129.1"/>
    </source>
</evidence>
<dbReference type="InterPro" id="IPR029149">
    <property type="entry name" value="Creatin/AminoP/Spt16_N"/>
</dbReference>
<feature type="domain" description="Xaa-Pro dipeptidase N-terminal" evidence="9">
    <location>
        <begin position="9"/>
        <end position="158"/>
    </location>
</feature>
<dbReference type="PROSITE" id="PS00491">
    <property type="entry name" value="PROLINE_PEPTIDASE"/>
    <property type="match status" value="1"/>
</dbReference>
<feature type="domain" description="Peptidase M24" evidence="8">
    <location>
        <begin position="170"/>
        <end position="430"/>
    </location>
</feature>
<proteinExistence type="inferred from homology"/>
<keyword evidence="2 7" id="KW-0479">Metal-binding</keyword>
<keyword evidence="5 7" id="KW-0482">Metalloprotease</keyword>
<evidence type="ECO:0000313" key="11">
    <source>
        <dbReference type="Proteomes" id="UP001465153"/>
    </source>
</evidence>
<dbReference type="InterPro" id="IPR001131">
    <property type="entry name" value="Peptidase_M24B_aminopep-P_CS"/>
</dbReference>
<name>A0ABQ0ABU9_9GAMM</name>
<dbReference type="InterPro" id="IPR022846">
    <property type="entry name" value="X_Pro_dipept"/>
</dbReference>
<evidence type="ECO:0000256" key="5">
    <source>
        <dbReference type="ARBA" id="ARBA00023049"/>
    </source>
</evidence>
<dbReference type="EC" id="3.4.13.9" evidence="7"/>
<comment type="caution">
    <text evidence="10">The sequence shown here is derived from an EMBL/GenBank/DDBJ whole genome shotgun (WGS) entry which is preliminary data.</text>
</comment>
<dbReference type="InterPro" id="IPR036005">
    <property type="entry name" value="Creatinase/aminopeptidase-like"/>
</dbReference>
<dbReference type="PANTHER" id="PTHR43226:SF8">
    <property type="entry name" value="XAA-PRO DIPEPTIDASE"/>
    <property type="match status" value="1"/>
</dbReference>
<evidence type="ECO:0000259" key="8">
    <source>
        <dbReference type="Pfam" id="PF00557"/>
    </source>
</evidence>
<feature type="binding site" evidence="7">
    <location>
        <position position="258"/>
    </location>
    <ligand>
        <name>Mn(2+)</name>
        <dbReference type="ChEBI" id="CHEBI:29035"/>
        <label>1</label>
    </ligand>
</feature>
<dbReference type="Gene3D" id="3.90.230.10">
    <property type="entry name" value="Creatinase/methionine aminopeptidase superfamily"/>
    <property type="match status" value="1"/>
</dbReference>
<dbReference type="EMBL" id="BAABWN010000010">
    <property type="protein sequence ID" value="GAA6169129.1"/>
    <property type="molecule type" value="Genomic_DNA"/>
</dbReference>